<accession>A0A2N9GFA1</accession>
<organism evidence="2">
    <name type="scientific">Fagus sylvatica</name>
    <name type="common">Beechnut</name>
    <dbReference type="NCBI Taxonomy" id="28930"/>
    <lineage>
        <taxon>Eukaryota</taxon>
        <taxon>Viridiplantae</taxon>
        <taxon>Streptophyta</taxon>
        <taxon>Embryophyta</taxon>
        <taxon>Tracheophyta</taxon>
        <taxon>Spermatophyta</taxon>
        <taxon>Magnoliopsida</taxon>
        <taxon>eudicotyledons</taxon>
        <taxon>Gunneridae</taxon>
        <taxon>Pentapetalae</taxon>
        <taxon>rosids</taxon>
        <taxon>fabids</taxon>
        <taxon>Fagales</taxon>
        <taxon>Fagaceae</taxon>
        <taxon>Fagus</taxon>
    </lineage>
</organism>
<protein>
    <submittedName>
        <fullName evidence="2">Uncharacterized protein</fullName>
    </submittedName>
</protein>
<feature type="compositionally biased region" description="Basic and acidic residues" evidence="1">
    <location>
        <begin position="102"/>
        <end position="113"/>
    </location>
</feature>
<evidence type="ECO:0000313" key="2">
    <source>
        <dbReference type="EMBL" id="SPC98120.1"/>
    </source>
</evidence>
<evidence type="ECO:0000256" key="1">
    <source>
        <dbReference type="SAM" id="MobiDB-lite"/>
    </source>
</evidence>
<proteinExistence type="predicted"/>
<dbReference type="AlphaFoldDB" id="A0A2N9GFA1"/>
<name>A0A2N9GFA1_FAGSY</name>
<sequence>MKAQRNIVDTNGNGAIPFTLWPEKNCSTNSPVFGNWIEEVCSLIEPKPSSLTEIPSQDHFKIRASEPLSRDPSHRAMIRPSQAKIKLQAYNPEPIEPLSQDPSHRVEIRAKSS</sequence>
<gene>
    <name evidence="2" type="ORF">FSB_LOCUS26002</name>
</gene>
<feature type="region of interest" description="Disordered" evidence="1">
    <location>
        <begin position="92"/>
        <end position="113"/>
    </location>
</feature>
<dbReference type="EMBL" id="OIVN01001835">
    <property type="protein sequence ID" value="SPC98120.1"/>
    <property type="molecule type" value="Genomic_DNA"/>
</dbReference>
<reference evidence="2" key="1">
    <citation type="submission" date="2018-02" db="EMBL/GenBank/DDBJ databases">
        <authorList>
            <person name="Cohen D.B."/>
            <person name="Kent A.D."/>
        </authorList>
    </citation>
    <scope>NUCLEOTIDE SEQUENCE</scope>
</reference>